<dbReference type="Pfam" id="PF00059">
    <property type="entry name" value="Lectin_C"/>
    <property type="match status" value="1"/>
</dbReference>
<dbReference type="PANTHER" id="PTHR46746:SF6">
    <property type="entry name" value="KILLER CELL LECTIN-LIKE RECEPTOR SUBFAMILY F MEMBER 2"/>
    <property type="match status" value="1"/>
</dbReference>
<dbReference type="EMBL" id="JACASE010000002">
    <property type="protein sequence ID" value="KAF6495525.1"/>
    <property type="molecule type" value="Genomic_DNA"/>
</dbReference>
<keyword evidence="3" id="KW-1133">Transmembrane helix</keyword>
<evidence type="ECO:0000259" key="4">
    <source>
        <dbReference type="PROSITE" id="PS50041"/>
    </source>
</evidence>
<evidence type="ECO:0000256" key="3">
    <source>
        <dbReference type="SAM" id="Phobius"/>
    </source>
</evidence>
<keyword evidence="3" id="KW-0812">Transmembrane</keyword>
<dbReference type="PROSITE" id="PS50041">
    <property type="entry name" value="C_TYPE_LECTIN_2"/>
    <property type="match status" value="1"/>
</dbReference>
<evidence type="ECO:0000313" key="5">
    <source>
        <dbReference type="EMBL" id="KAF6495525.1"/>
    </source>
</evidence>
<dbReference type="SUPFAM" id="SSF56436">
    <property type="entry name" value="C-type lectin-like"/>
    <property type="match status" value="1"/>
</dbReference>
<dbReference type="Gene3D" id="3.10.100.10">
    <property type="entry name" value="Mannose-Binding Protein A, subunit A"/>
    <property type="match status" value="1"/>
</dbReference>
<keyword evidence="2 5" id="KW-0430">Lectin</keyword>
<dbReference type="InterPro" id="IPR016187">
    <property type="entry name" value="CTDL_fold"/>
</dbReference>
<name>A0A7J8JGR3_ROUAE</name>
<protein>
    <submittedName>
        <fullName evidence="5">Killer cell lectin like receptor F2</fullName>
    </submittedName>
</protein>
<evidence type="ECO:0000313" key="6">
    <source>
        <dbReference type="Proteomes" id="UP000593571"/>
    </source>
</evidence>
<organism evidence="5 6">
    <name type="scientific">Rousettus aegyptiacus</name>
    <name type="common">Egyptian fruit bat</name>
    <name type="synonym">Pteropus aegyptiacus</name>
    <dbReference type="NCBI Taxonomy" id="9407"/>
    <lineage>
        <taxon>Eukaryota</taxon>
        <taxon>Metazoa</taxon>
        <taxon>Chordata</taxon>
        <taxon>Craniata</taxon>
        <taxon>Vertebrata</taxon>
        <taxon>Euteleostomi</taxon>
        <taxon>Mammalia</taxon>
        <taxon>Eutheria</taxon>
        <taxon>Laurasiatheria</taxon>
        <taxon>Chiroptera</taxon>
        <taxon>Yinpterochiroptera</taxon>
        <taxon>Pteropodoidea</taxon>
        <taxon>Pteropodidae</taxon>
        <taxon>Rousettinae</taxon>
        <taxon>Rousettus</taxon>
    </lineage>
</organism>
<dbReference type="InterPro" id="IPR033992">
    <property type="entry name" value="NKR-like_CTLD"/>
</dbReference>
<dbReference type="Proteomes" id="UP000593571">
    <property type="component" value="Unassembled WGS sequence"/>
</dbReference>
<dbReference type="GO" id="GO:0005886">
    <property type="term" value="C:plasma membrane"/>
    <property type="evidence" value="ECO:0007669"/>
    <property type="project" value="TreeGrafter"/>
</dbReference>
<dbReference type="InterPro" id="IPR051379">
    <property type="entry name" value="C-type_Lectin_Receptor_IMM"/>
</dbReference>
<proteinExistence type="predicted"/>
<dbReference type="AlphaFoldDB" id="A0A7J8JGR3"/>
<sequence>MEDENGYMMLNFKNNFKYRQKTKDFSSYPYDYCIMLVFGCIGILIFIMTVIGQNFWGKKMDSSQNINISTLAGNNYMCPNDWLLNQGKCYKFLTSSKTWNESQHDCINLQAHLPMIHNSEELEFIQKNLKPGHLAWIGLYMISPRKQWRWINEHLFVEPKIFSIIGPTDSVSCAVTTGNQVYSEDCNSKFKGICQRDV</sequence>
<evidence type="ECO:0000256" key="2">
    <source>
        <dbReference type="ARBA" id="ARBA00022734"/>
    </source>
</evidence>
<dbReference type="InterPro" id="IPR001304">
    <property type="entry name" value="C-type_lectin-like"/>
</dbReference>
<dbReference type="PANTHER" id="PTHR46746">
    <property type="entry name" value="KILLER CELL LECTIN-LIKE RECEPTOR SUBFAMILY F MEMBER 2"/>
    <property type="match status" value="1"/>
</dbReference>
<keyword evidence="6" id="KW-1185">Reference proteome</keyword>
<feature type="domain" description="C-type lectin" evidence="4">
    <location>
        <begin position="85"/>
        <end position="195"/>
    </location>
</feature>
<dbReference type="SMART" id="SM00034">
    <property type="entry name" value="CLECT"/>
    <property type="match status" value="1"/>
</dbReference>
<feature type="transmembrane region" description="Helical" evidence="3">
    <location>
        <begin position="34"/>
        <end position="56"/>
    </location>
</feature>
<keyword evidence="5" id="KW-0675">Receptor</keyword>
<dbReference type="GO" id="GO:0030246">
    <property type="term" value="F:carbohydrate binding"/>
    <property type="evidence" value="ECO:0007669"/>
    <property type="project" value="UniProtKB-KW"/>
</dbReference>
<dbReference type="InterPro" id="IPR016186">
    <property type="entry name" value="C-type_lectin-like/link_sf"/>
</dbReference>
<comment type="caution">
    <text evidence="5">The sequence shown here is derived from an EMBL/GenBank/DDBJ whole genome shotgun (WGS) entry which is preliminary data.</text>
</comment>
<keyword evidence="3" id="KW-0472">Membrane</keyword>
<accession>A0A7J8JGR3</accession>
<gene>
    <name evidence="5" type="ORF">HJG63_007369</name>
</gene>
<evidence type="ECO:0000256" key="1">
    <source>
        <dbReference type="ARBA" id="ARBA00004167"/>
    </source>
</evidence>
<reference evidence="5 6" key="1">
    <citation type="journal article" date="2020" name="Nature">
        <title>Six reference-quality genomes reveal evolution of bat adaptations.</title>
        <authorList>
            <person name="Jebb D."/>
            <person name="Huang Z."/>
            <person name="Pippel M."/>
            <person name="Hughes G.M."/>
            <person name="Lavrichenko K."/>
            <person name="Devanna P."/>
            <person name="Winkler S."/>
            <person name="Jermiin L.S."/>
            <person name="Skirmuntt E.C."/>
            <person name="Katzourakis A."/>
            <person name="Burkitt-Gray L."/>
            <person name="Ray D.A."/>
            <person name="Sullivan K.A.M."/>
            <person name="Roscito J.G."/>
            <person name="Kirilenko B.M."/>
            <person name="Davalos L.M."/>
            <person name="Corthals A.P."/>
            <person name="Power M.L."/>
            <person name="Jones G."/>
            <person name="Ransome R.D."/>
            <person name="Dechmann D.K.N."/>
            <person name="Locatelli A.G."/>
            <person name="Puechmaille S.J."/>
            <person name="Fedrigo O."/>
            <person name="Jarvis E.D."/>
            <person name="Hiller M."/>
            <person name="Vernes S.C."/>
            <person name="Myers E.W."/>
            <person name="Teeling E.C."/>
        </authorList>
    </citation>
    <scope>NUCLEOTIDE SEQUENCE [LARGE SCALE GENOMIC DNA]</scope>
    <source>
        <strain evidence="5">MRouAeg1</strain>
        <tissue evidence="5">Muscle</tissue>
    </source>
</reference>
<comment type="subcellular location">
    <subcellularLocation>
        <location evidence="1">Membrane</location>
        <topology evidence="1">Single-pass membrane protein</topology>
    </subcellularLocation>
</comment>
<dbReference type="CDD" id="cd03593">
    <property type="entry name" value="CLECT_NK_receptors_like"/>
    <property type="match status" value="1"/>
</dbReference>